<evidence type="ECO:0000313" key="3">
    <source>
        <dbReference type="Proteomes" id="UP000033977"/>
    </source>
</evidence>
<dbReference type="Proteomes" id="UP000033977">
    <property type="component" value="Unassembled WGS sequence"/>
</dbReference>
<dbReference type="AlphaFoldDB" id="A0A0G1IDP5"/>
<dbReference type="EMBL" id="LCIN01000010">
    <property type="protein sequence ID" value="KKT56938.1"/>
    <property type="molecule type" value="Genomic_DNA"/>
</dbReference>
<comment type="caution">
    <text evidence="2">The sequence shown here is derived from an EMBL/GenBank/DDBJ whole genome shotgun (WGS) entry which is preliminary data.</text>
</comment>
<gene>
    <name evidence="2" type="ORF">UW49_C0010G0003</name>
</gene>
<evidence type="ECO:0000313" key="2">
    <source>
        <dbReference type="EMBL" id="KKT56938.1"/>
    </source>
</evidence>
<protein>
    <submittedName>
        <fullName evidence="2">Uncharacterized protein</fullName>
    </submittedName>
</protein>
<proteinExistence type="predicted"/>
<dbReference type="InterPro" id="IPR011042">
    <property type="entry name" value="6-blade_b-propeller_TolB-like"/>
</dbReference>
<accession>A0A0G1IDP5</accession>
<feature type="region of interest" description="Disordered" evidence="1">
    <location>
        <begin position="1"/>
        <end position="22"/>
    </location>
</feature>
<organism evidence="2 3">
    <name type="scientific">Candidatus Giovannonibacteria bacterium GW2011_GWB1_44_23</name>
    <dbReference type="NCBI Taxonomy" id="1618652"/>
    <lineage>
        <taxon>Bacteria</taxon>
        <taxon>Candidatus Giovannoniibacteriota</taxon>
    </lineage>
</organism>
<dbReference type="SUPFAM" id="SSF82171">
    <property type="entry name" value="DPP6 N-terminal domain-like"/>
    <property type="match status" value="1"/>
</dbReference>
<dbReference type="Gene3D" id="2.120.10.30">
    <property type="entry name" value="TolB, C-terminal domain"/>
    <property type="match status" value="1"/>
</dbReference>
<reference evidence="2 3" key="1">
    <citation type="journal article" date="2015" name="Nature">
        <title>rRNA introns, odd ribosomes, and small enigmatic genomes across a large radiation of phyla.</title>
        <authorList>
            <person name="Brown C.T."/>
            <person name="Hug L.A."/>
            <person name="Thomas B.C."/>
            <person name="Sharon I."/>
            <person name="Castelle C.J."/>
            <person name="Singh A."/>
            <person name="Wilkins M.J."/>
            <person name="Williams K.H."/>
            <person name="Banfield J.F."/>
        </authorList>
    </citation>
    <scope>NUCLEOTIDE SEQUENCE [LARGE SCALE GENOMIC DNA]</scope>
</reference>
<sequence length="363" mass="39102">MGAIFPSSAPSPTLGVPGTPSVPLSGPAELPLSSSAANALPVGTLIRLSEANISSLVGVGTTSVRYHKNIPENLGHLFERRADGTDAEKRISNFTIPQILRVVWASDAQRAVIFYNLDDQVRKLLIDYSTTTPKTNFLPDAVSDVAFSLDSKSLAFINDAGDNQNIFTATSDFKNQRKIFDNIIPGLEISWSAANTIALKTKSSYAVRGFLYTVNPSTGAFNKIAEGLGLDVVLNADGSGALYSTVSSDGVLLNLRFVDIKSGEAKELNVKTIAEKCAFLKTLKHAAYCAVPKNPSGVLPDDWWKGKVSFRDDFVLIDTATGQVSSFVPTPLNIISPKILADDSYILFQDKISSNLWSLKLKP</sequence>
<name>A0A0G1IDP5_9BACT</name>
<evidence type="ECO:0000256" key="1">
    <source>
        <dbReference type="SAM" id="MobiDB-lite"/>
    </source>
</evidence>